<proteinExistence type="predicted"/>
<evidence type="ECO:0000313" key="1">
    <source>
        <dbReference type="EMBL" id="CDW22187.1"/>
    </source>
</evidence>
<reference evidence="1" key="1">
    <citation type="submission" date="2014-05" db="EMBL/GenBank/DDBJ databases">
        <authorList>
            <person name="Chronopoulou M."/>
        </authorList>
    </citation>
    <scope>NUCLEOTIDE SEQUENCE</scope>
    <source>
        <tissue evidence="1">Whole organism</tissue>
    </source>
</reference>
<sequence>MDMRMSSTIFFAPFKPSNALWPLKHHSPQKVFSPIGALQY</sequence>
<name>A0A0K2T9E0_LEPSM</name>
<dbReference type="EMBL" id="HACA01004826">
    <property type="protein sequence ID" value="CDW22187.1"/>
    <property type="molecule type" value="Transcribed_RNA"/>
</dbReference>
<dbReference type="AlphaFoldDB" id="A0A0K2T9E0"/>
<organism evidence="1">
    <name type="scientific">Lepeophtheirus salmonis</name>
    <name type="common">Salmon louse</name>
    <name type="synonym">Caligus salmonis</name>
    <dbReference type="NCBI Taxonomy" id="72036"/>
    <lineage>
        <taxon>Eukaryota</taxon>
        <taxon>Metazoa</taxon>
        <taxon>Ecdysozoa</taxon>
        <taxon>Arthropoda</taxon>
        <taxon>Crustacea</taxon>
        <taxon>Multicrustacea</taxon>
        <taxon>Hexanauplia</taxon>
        <taxon>Copepoda</taxon>
        <taxon>Siphonostomatoida</taxon>
        <taxon>Caligidae</taxon>
        <taxon>Lepeophtheirus</taxon>
    </lineage>
</organism>
<accession>A0A0K2T9E0</accession>
<protein>
    <submittedName>
        <fullName evidence="1">Uncharacterized protein</fullName>
    </submittedName>
</protein>